<keyword evidence="4" id="KW-0472">Membrane</keyword>
<evidence type="ECO:0000313" key="7">
    <source>
        <dbReference type="Proteomes" id="UP000002964"/>
    </source>
</evidence>
<keyword evidence="4" id="KW-0812">Transmembrane</keyword>
<reference evidence="7" key="1">
    <citation type="submission" date="2011-06" db="EMBL/GenBank/DDBJ databases">
        <authorList>
            <consortium name="US DOE Joint Genome Institute (JGI-PGF)"/>
            <person name="Lucas S."/>
            <person name="Han J."/>
            <person name="Lapidus A."/>
            <person name="Cheng J.-F."/>
            <person name="Goodwin L."/>
            <person name="Pitluck S."/>
            <person name="Peters L."/>
            <person name="Land M.L."/>
            <person name="Hauser L."/>
            <person name="Vogl K."/>
            <person name="Liu Z."/>
            <person name="Overmann J."/>
            <person name="Frigaard N.-U."/>
            <person name="Bryant D.A."/>
            <person name="Woyke T.J."/>
        </authorList>
    </citation>
    <scope>NUCLEOTIDE SEQUENCE [LARGE SCALE GENOMIC DNA]</scope>
    <source>
        <strain evidence="7">970</strain>
    </source>
</reference>
<gene>
    <name evidence="6" type="ORF">Thi970DRAFT_03943</name>
</gene>
<accession>H8Z4R0</accession>
<keyword evidence="7" id="KW-1185">Reference proteome</keyword>
<dbReference type="SMART" id="SM00283">
    <property type="entry name" value="MA"/>
    <property type="match status" value="1"/>
</dbReference>
<feature type="domain" description="Methyl-accepting transducer" evidence="5">
    <location>
        <begin position="328"/>
        <end position="564"/>
    </location>
</feature>
<reference evidence="6 7" key="2">
    <citation type="submission" date="2011-11" db="EMBL/GenBank/DDBJ databases">
        <authorList>
            <consortium name="US DOE Joint Genome Institute"/>
            <person name="Lucas S."/>
            <person name="Han J."/>
            <person name="Lapidus A."/>
            <person name="Cheng J.-F."/>
            <person name="Goodwin L."/>
            <person name="Pitluck S."/>
            <person name="Peters L."/>
            <person name="Ovchinnikova G."/>
            <person name="Zhang X."/>
            <person name="Detter J.C."/>
            <person name="Han C."/>
            <person name="Tapia R."/>
            <person name="Land M."/>
            <person name="Hauser L."/>
            <person name="Kyrpides N."/>
            <person name="Ivanova N."/>
            <person name="Pagani I."/>
            <person name="Vogl K."/>
            <person name="Liu Z."/>
            <person name="Overmann J."/>
            <person name="Frigaard N.-U."/>
            <person name="Bryant D."/>
            <person name="Woyke T."/>
        </authorList>
    </citation>
    <scope>NUCLEOTIDE SEQUENCE [LARGE SCALE GENOMIC DNA]</scope>
    <source>
        <strain evidence="6 7">970</strain>
    </source>
</reference>
<dbReference type="Gene3D" id="1.10.287.950">
    <property type="entry name" value="Methyl-accepting chemotaxis protein"/>
    <property type="match status" value="1"/>
</dbReference>
<evidence type="ECO:0000256" key="1">
    <source>
        <dbReference type="ARBA" id="ARBA00004370"/>
    </source>
</evidence>
<dbReference type="GO" id="GO:0016020">
    <property type="term" value="C:membrane"/>
    <property type="evidence" value="ECO:0007669"/>
    <property type="project" value="UniProtKB-SubCell"/>
</dbReference>
<comment type="subcellular location">
    <subcellularLocation>
        <location evidence="1">Membrane</location>
    </subcellularLocation>
</comment>
<dbReference type="PANTHER" id="PTHR32089:SF112">
    <property type="entry name" value="LYSOZYME-LIKE PROTEIN-RELATED"/>
    <property type="match status" value="1"/>
</dbReference>
<dbReference type="GO" id="GO:0007165">
    <property type="term" value="P:signal transduction"/>
    <property type="evidence" value="ECO:0007669"/>
    <property type="project" value="UniProtKB-KW"/>
</dbReference>
<dbReference type="SUPFAM" id="SSF58104">
    <property type="entry name" value="Methyl-accepting chemotaxis protein (MCP) signaling domain"/>
    <property type="match status" value="1"/>
</dbReference>
<dbReference type="AlphaFoldDB" id="H8Z4R0"/>
<dbReference type="HOGENOM" id="CLU_000445_107_27_6"/>
<dbReference type="STRING" id="631362.Thi970DRAFT_03943"/>
<dbReference type="EMBL" id="JH603170">
    <property type="protein sequence ID" value="EIC20317.1"/>
    <property type="molecule type" value="Genomic_DNA"/>
</dbReference>
<evidence type="ECO:0000313" key="6">
    <source>
        <dbReference type="EMBL" id="EIC20317.1"/>
    </source>
</evidence>
<evidence type="ECO:0000259" key="5">
    <source>
        <dbReference type="PROSITE" id="PS50111"/>
    </source>
</evidence>
<feature type="transmembrane region" description="Helical" evidence="4">
    <location>
        <begin position="234"/>
        <end position="253"/>
    </location>
</feature>
<dbReference type="RefSeq" id="WP_009150720.1">
    <property type="nucleotide sequence ID" value="NZ_CP121471.1"/>
</dbReference>
<dbReference type="OrthoDB" id="9781845at2"/>
<organism evidence="6 7">
    <name type="scientific">Thiorhodovibrio frisius</name>
    <dbReference type="NCBI Taxonomy" id="631362"/>
    <lineage>
        <taxon>Bacteria</taxon>
        <taxon>Pseudomonadati</taxon>
        <taxon>Pseudomonadota</taxon>
        <taxon>Gammaproteobacteria</taxon>
        <taxon>Chromatiales</taxon>
        <taxon>Chromatiaceae</taxon>
        <taxon>Thiorhodovibrio</taxon>
    </lineage>
</organism>
<proteinExistence type="predicted"/>
<keyword evidence="2 3" id="KW-0807">Transducer</keyword>
<dbReference type="PANTHER" id="PTHR32089">
    <property type="entry name" value="METHYL-ACCEPTING CHEMOTAXIS PROTEIN MCPB"/>
    <property type="match status" value="1"/>
</dbReference>
<evidence type="ECO:0000256" key="3">
    <source>
        <dbReference type="PROSITE-ProRule" id="PRU00284"/>
    </source>
</evidence>
<dbReference type="GO" id="GO:0006935">
    <property type="term" value="P:chemotaxis"/>
    <property type="evidence" value="ECO:0007669"/>
    <property type="project" value="UniProtKB-ARBA"/>
</dbReference>
<dbReference type="Proteomes" id="UP000002964">
    <property type="component" value="Unassembled WGS sequence"/>
</dbReference>
<evidence type="ECO:0000256" key="2">
    <source>
        <dbReference type="ARBA" id="ARBA00023224"/>
    </source>
</evidence>
<dbReference type="PROSITE" id="PS50111">
    <property type="entry name" value="CHEMOTAXIS_TRANSDUC_2"/>
    <property type="match status" value="1"/>
</dbReference>
<dbReference type="eggNOG" id="COG0840">
    <property type="taxonomic scope" value="Bacteria"/>
</dbReference>
<sequence>MFKNQSLSIKRLFLLLAIAGTLLAVLLLAALWKVNQAQTELAQVYEQRYHSYLLADQLRQSSDDLTRMARTYVVTDDPEFEREYWEVLAIRNGEHPRPQHYERIYWDFVAAGDQQPRPDGDTIALRELMRRAGFTEDEFAKLAEAQANSDALVDTEMVAMNAMKGRYRDDSGNFAQQGEPDPELARRLMHDKDYHAFKARIMKPVDEFFVLLDARTSQAVAEAQQRSQAAYQQVIALVSLTLVLGTLVLFLLYRWLRGQLGGEPAYVRGIVETIADGDLQAPIKRRARDHDSLLAAMASMRASLAKMLGDIDSHAGQLTDSAERLADTAGIIARSGEMRIGANQSIAAAVEEMSSSVAEITSTMEELSASSTQIADHSQAVVDVASRTLASSRAGTQAMHQLLARMAEIRTDNQKSLDEILALGQRSKEIGKFMDLIDAVADQTKLIAFNAALEASSAGDAGKRFSVVASEIRRLADSVSESTREIEGKMLDIQDTIARLVVTSEKSSTTIAAGLASSESTAAILDELEQAADQTTGAAQKISLSTQQQKTASAQVVQALHEIAEASTHTSSAVTGISEISATLLSMAQRLRALFKRFKFARAEIRGDALMDTGVDTGSDTGIDTGGNSGSTT</sequence>
<keyword evidence="4" id="KW-1133">Transmembrane helix</keyword>
<dbReference type="Pfam" id="PF00015">
    <property type="entry name" value="MCPsignal"/>
    <property type="match status" value="1"/>
</dbReference>
<name>H8Z4R0_9GAMM</name>
<dbReference type="InterPro" id="IPR004089">
    <property type="entry name" value="MCPsignal_dom"/>
</dbReference>
<evidence type="ECO:0000256" key="4">
    <source>
        <dbReference type="SAM" id="Phobius"/>
    </source>
</evidence>
<protein>
    <submittedName>
        <fullName evidence="6">Methyl-accepting chemotaxis protein</fullName>
    </submittedName>
</protein>